<evidence type="ECO:0000313" key="11">
    <source>
        <dbReference type="Proteomes" id="UP000014174"/>
    </source>
</evidence>
<dbReference type="Gene3D" id="2.170.130.10">
    <property type="entry name" value="TonB-dependent receptor, plug domain"/>
    <property type="match status" value="1"/>
</dbReference>
<dbReference type="PATRIC" id="fig|1150600.3.peg.3365"/>
<dbReference type="InterPro" id="IPR039426">
    <property type="entry name" value="TonB-dep_rcpt-like"/>
</dbReference>
<keyword evidence="11" id="KW-1185">Reference proteome</keyword>
<dbReference type="Pfam" id="PF00593">
    <property type="entry name" value="TonB_dep_Rec_b-barrel"/>
    <property type="match status" value="1"/>
</dbReference>
<sequence length="786" mass="86907">MINPNDIETFTVLKDANATAIYGSRASNGVVLITTKKGKSGAPVINFSTQNSVATVAKEVDVLTADQMREYVNANGNAAQIAMLGTENTNWQDEIYRNALTTDNNFSVAGSTKNMPYRVSFGYLNQNGTLLTDNLKRTSAAVSLNPKFFDNHLKVDLNLKGSLSKSQFANQDAIVNAIQFDPTQSVTAENKFDNYFEWTTGSGTTLVPNPNAPRNPVSLIKNKDDHGNTKRSFGNVQFDYSFHFLPELHANLNLGYDVSRGKGATFISADAAQSYSTRGSYHEYQSDISNQVAEFYLNYNKDLKAIKSSISATAGYGYYANKTKNLNFSTYRADSTTVISTPTFPYDQPENRLLSYYGRLIYTYNDKYTVSGTVRTDGSSRFSEDNRWGVFPSAAFTWRINQENFLKSTTVLSDLKLRLSYGVTGQQEGIANYSYLPNYSTSVNEAMYQIGDTFYSMNAPIAYDKNIKWETTTTINGGLDYGFLNGRINGSLDIYKKKTKDLLSSIPIPIGSNFSNFLLTNVGNMEASGVEFAINGKPILKNDFSWDLGFNVTYNKTKVTNLTASYDPSYQISTGGIKGATGYYIQSHTLNAAPNTFFVYKQVYGDDGTPLQGVYADLNGDGVINESGDRYFYKSPAPKVTLGFSTSVNYKQWALSTVLRANLGNYVYNNVASSFTSRASLLNSGAGILNNVPTSFFDTQFINNQLTSDLYVQNASFMKMDNIGLSYNAGKILHDHTIGNLTISANVQNVFTITNYTGIDPEVYSGIDYQLYPRPRTFVLGLNLGF</sequence>
<comment type="subcellular location">
    <subcellularLocation>
        <location evidence="1 8">Cell outer membrane</location>
        <topology evidence="1 8">Multi-pass membrane protein</topology>
    </subcellularLocation>
</comment>
<evidence type="ECO:0000256" key="7">
    <source>
        <dbReference type="ARBA" id="ARBA00023237"/>
    </source>
</evidence>
<dbReference type="NCBIfam" id="TIGR04057">
    <property type="entry name" value="SusC_RagA_signa"/>
    <property type="match status" value="1"/>
</dbReference>
<evidence type="ECO:0000313" key="10">
    <source>
        <dbReference type="EMBL" id="EOR93457.1"/>
    </source>
</evidence>
<dbReference type="eggNOG" id="COG4771">
    <property type="taxonomic scope" value="Bacteria"/>
</dbReference>
<dbReference type="InterPro" id="IPR036942">
    <property type="entry name" value="Beta-barrel_TonB_sf"/>
</dbReference>
<keyword evidence="2 8" id="KW-0813">Transport</keyword>
<evidence type="ECO:0000256" key="4">
    <source>
        <dbReference type="ARBA" id="ARBA00022692"/>
    </source>
</evidence>
<dbReference type="PROSITE" id="PS52016">
    <property type="entry name" value="TONB_DEPENDENT_REC_3"/>
    <property type="match status" value="1"/>
</dbReference>
<evidence type="ECO:0000256" key="5">
    <source>
        <dbReference type="ARBA" id="ARBA00023077"/>
    </source>
</evidence>
<keyword evidence="6 8" id="KW-0472">Membrane</keyword>
<comment type="caution">
    <text evidence="10">The sequence shown here is derived from an EMBL/GenBank/DDBJ whole genome shotgun (WGS) entry which is preliminary data.</text>
</comment>
<evidence type="ECO:0000256" key="8">
    <source>
        <dbReference type="PROSITE-ProRule" id="PRU01360"/>
    </source>
</evidence>
<gene>
    <name evidence="10" type="ORF">ADIARSV_3396</name>
</gene>
<dbReference type="Proteomes" id="UP000014174">
    <property type="component" value="Unassembled WGS sequence"/>
</dbReference>
<keyword evidence="7 8" id="KW-0998">Cell outer membrane</keyword>
<dbReference type="STRING" id="1150600.ADIARSV_3396"/>
<dbReference type="GO" id="GO:0009279">
    <property type="term" value="C:cell outer membrane"/>
    <property type="evidence" value="ECO:0007669"/>
    <property type="project" value="UniProtKB-SubCell"/>
</dbReference>
<dbReference type="InterPro" id="IPR000531">
    <property type="entry name" value="Beta-barrel_TonB"/>
</dbReference>
<evidence type="ECO:0000259" key="9">
    <source>
        <dbReference type="Pfam" id="PF00593"/>
    </source>
</evidence>
<reference evidence="10 11" key="1">
    <citation type="journal article" date="2013" name="Genome Announc.">
        <title>Draft Genome Sequence of Arcticibacter svalbardensis Strain MN12-7T, a Member of the Family Sphingobacteriaceae Isolated from an Arctic Soil Sample.</title>
        <authorList>
            <person name="Shivaji S."/>
            <person name="Ara S."/>
            <person name="Prasad S."/>
            <person name="Manasa B.P."/>
            <person name="Begum Z."/>
            <person name="Singh A."/>
            <person name="Kumar Pinnaka A."/>
        </authorList>
    </citation>
    <scope>NUCLEOTIDE SEQUENCE [LARGE SCALE GENOMIC DNA]</scope>
    <source>
        <strain evidence="10 11">MN12-7</strain>
    </source>
</reference>
<keyword evidence="4 8" id="KW-0812">Transmembrane</keyword>
<comment type="similarity">
    <text evidence="8">Belongs to the TonB-dependent receptor family.</text>
</comment>
<dbReference type="SUPFAM" id="SSF56935">
    <property type="entry name" value="Porins"/>
    <property type="match status" value="1"/>
</dbReference>
<dbReference type="InterPro" id="IPR023996">
    <property type="entry name" value="TonB-dep_OMP_SusC/RagA"/>
</dbReference>
<name>R9GNN5_9SPHI</name>
<dbReference type="EMBL" id="AQPN01000114">
    <property type="protein sequence ID" value="EOR93457.1"/>
    <property type="molecule type" value="Genomic_DNA"/>
</dbReference>
<dbReference type="InterPro" id="IPR023997">
    <property type="entry name" value="TonB-dep_OMP_SusC/RagA_CS"/>
</dbReference>
<keyword evidence="3 8" id="KW-1134">Transmembrane beta strand</keyword>
<organism evidence="10 11">
    <name type="scientific">Arcticibacter svalbardensis MN12-7</name>
    <dbReference type="NCBI Taxonomy" id="1150600"/>
    <lineage>
        <taxon>Bacteria</taxon>
        <taxon>Pseudomonadati</taxon>
        <taxon>Bacteroidota</taxon>
        <taxon>Sphingobacteriia</taxon>
        <taxon>Sphingobacteriales</taxon>
        <taxon>Sphingobacteriaceae</taxon>
        <taxon>Arcticibacter</taxon>
    </lineage>
</organism>
<dbReference type="NCBIfam" id="TIGR04056">
    <property type="entry name" value="OMP_RagA_SusC"/>
    <property type="match status" value="1"/>
</dbReference>
<evidence type="ECO:0000256" key="6">
    <source>
        <dbReference type="ARBA" id="ARBA00023136"/>
    </source>
</evidence>
<evidence type="ECO:0000256" key="1">
    <source>
        <dbReference type="ARBA" id="ARBA00004571"/>
    </source>
</evidence>
<dbReference type="AlphaFoldDB" id="R9GNN5"/>
<accession>R9GNN5</accession>
<proteinExistence type="inferred from homology"/>
<keyword evidence="5" id="KW-0798">TonB box</keyword>
<protein>
    <submittedName>
        <fullName evidence="10">SusC</fullName>
    </submittedName>
</protein>
<feature type="domain" description="TonB-dependent receptor-like beta-barrel" evidence="9">
    <location>
        <begin position="193"/>
        <end position="750"/>
    </location>
</feature>
<dbReference type="Gene3D" id="2.40.170.20">
    <property type="entry name" value="TonB-dependent receptor, beta-barrel domain"/>
    <property type="match status" value="1"/>
</dbReference>
<evidence type="ECO:0000256" key="3">
    <source>
        <dbReference type="ARBA" id="ARBA00022452"/>
    </source>
</evidence>
<evidence type="ECO:0000256" key="2">
    <source>
        <dbReference type="ARBA" id="ARBA00022448"/>
    </source>
</evidence>
<dbReference type="InterPro" id="IPR037066">
    <property type="entry name" value="Plug_dom_sf"/>
</dbReference>